<dbReference type="InterPro" id="IPR010033">
    <property type="entry name" value="HAD_SF_ppase_IIIC"/>
</dbReference>
<dbReference type="EMBL" id="AP025732">
    <property type="protein sequence ID" value="BDI19709.1"/>
    <property type="molecule type" value="Genomic_DNA"/>
</dbReference>
<evidence type="ECO:0000313" key="3">
    <source>
        <dbReference type="Proteomes" id="UP001055453"/>
    </source>
</evidence>
<dbReference type="Proteomes" id="UP001055453">
    <property type="component" value="Chromosome"/>
</dbReference>
<dbReference type="PROSITE" id="PS51186">
    <property type="entry name" value="GNAT"/>
    <property type="match status" value="1"/>
</dbReference>
<dbReference type="RefSeq" id="WP_251957282.1">
    <property type="nucleotide sequence ID" value="NZ_AP025732.1"/>
</dbReference>
<feature type="domain" description="N-acetyltransferase" evidence="1">
    <location>
        <begin position="194"/>
        <end position="341"/>
    </location>
</feature>
<proteinExistence type="predicted"/>
<name>A0ABM7Z921_NOSCO</name>
<organism evidence="2 3">
    <name type="scientific">Nostoc cf. commune SO-36</name>
    <dbReference type="NCBI Taxonomy" id="449208"/>
    <lineage>
        <taxon>Bacteria</taxon>
        <taxon>Bacillati</taxon>
        <taxon>Cyanobacteriota</taxon>
        <taxon>Cyanophyceae</taxon>
        <taxon>Nostocales</taxon>
        <taxon>Nostocaceae</taxon>
        <taxon>Nostoc</taxon>
    </lineage>
</organism>
<dbReference type="NCBIfam" id="TIGR01681">
    <property type="entry name" value="HAD-SF-IIIC"/>
    <property type="match status" value="1"/>
</dbReference>
<evidence type="ECO:0000259" key="1">
    <source>
        <dbReference type="PROSITE" id="PS51186"/>
    </source>
</evidence>
<dbReference type="InterPro" id="IPR036412">
    <property type="entry name" value="HAD-like_sf"/>
</dbReference>
<dbReference type="SUPFAM" id="SSF56784">
    <property type="entry name" value="HAD-like"/>
    <property type="match status" value="1"/>
</dbReference>
<dbReference type="Gene3D" id="3.40.630.30">
    <property type="match status" value="1"/>
</dbReference>
<dbReference type="InterPro" id="IPR010037">
    <property type="entry name" value="FkbH_domain"/>
</dbReference>
<dbReference type="Gene3D" id="3.40.50.1000">
    <property type="entry name" value="HAD superfamily/HAD-like"/>
    <property type="match status" value="1"/>
</dbReference>
<evidence type="ECO:0000313" key="2">
    <source>
        <dbReference type="EMBL" id="BDI19709.1"/>
    </source>
</evidence>
<dbReference type="NCBIfam" id="TIGR01686">
    <property type="entry name" value="FkbH"/>
    <property type="match status" value="1"/>
</dbReference>
<gene>
    <name evidence="2" type="ORF">ANSO36C_55110</name>
</gene>
<dbReference type="InterPro" id="IPR000182">
    <property type="entry name" value="GNAT_dom"/>
</dbReference>
<sequence length="355" mass="40882">MIITPEQDINSQQEDKKVIKCIVWDLDNTLWHGVLLEDEKVSLRKDIINIIHTLDNRGILQSIASKNDYAAAIVKLEEYGLKEYFLYPQINWNSKASSVKEIAKLLNIGLDAIAFVDDQLFELEEVKFSASEILCINADEIGNILDMPVMNPRFLTEDSRIRRLMYLSDIYRQNAEKDFVGTTDEFLATLNMNFTISLAEEEDLQRAEELTLRTNQLNTTGYTYSYNELNHFRTSENHKLLIASLEDKYGSYGKIGLLLIECQADVWKIKLLLMSCRVMSRGVGTIMLNYVMSLAKSNNVRLLAEFVSNNRNRMMYISYKFAGFKEIGKNDDLIVMENDLTRIQPVPSYIKFQAS</sequence>
<dbReference type="InterPro" id="IPR016181">
    <property type="entry name" value="Acyl_CoA_acyltransferase"/>
</dbReference>
<dbReference type="SUPFAM" id="SSF55729">
    <property type="entry name" value="Acyl-CoA N-acyltransferases (Nat)"/>
    <property type="match status" value="1"/>
</dbReference>
<reference evidence="2" key="1">
    <citation type="submission" date="2022-04" db="EMBL/GenBank/DDBJ databases">
        <title>Complete genome sequence of a cyanobacterium, Nostoc sp. SO-36, isolated in Antarctica.</title>
        <authorList>
            <person name="Kanesaki Y."/>
            <person name="Effendi D."/>
            <person name="Sakamoto T."/>
            <person name="Ohtani S."/>
            <person name="Awai K."/>
        </authorList>
    </citation>
    <scope>NUCLEOTIDE SEQUENCE</scope>
    <source>
        <strain evidence="2">SO-36</strain>
    </source>
</reference>
<dbReference type="InterPro" id="IPR023214">
    <property type="entry name" value="HAD_sf"/>
</dbReference>
<protein>
    <recommendedName>
        <fullName evidence="1">N-acetyltransferase domain-containing protein</fullName>
    </recommendedName>
</protein>
<accession>A0ABM7Z921</accession>
<keyword evidence="3" id="KW-1185">Reference proteome</keyword>